<proteinExistence type="predicted"/>
<name>A0A426XFZ3_ENSVE</name>
<feature type="non-terminal residue" evidence="1">
    <location>
        <position position="1"/>
    </location>
</feature>
<organism evidence="1 2">
    <name type="scientific">Ensete ventricosum</name>
    <name type="common">Abyssinian banana</name>
    <name type="synonym">Musa ensete</name>
    <dbReference type="NCBI Taxonomy" id="4639"/>
    <lineage>
        <taxon>Eukaryota</taxon>
        <taxon>Viridiplantae</taxon>
        <taxon>Streptophyta</taxon>
        <taxon>Embryophyta</taxon>
        <taxon>Tracheophyta</taxon>
        <taxon>Spermatophyta</taxon>
        <taxon>Magnoliopsida</taxon>
        <taxon>Liliopsida</taxon>
        <taxon>Zingiberales</taxon>
        <taxon>Musaceae</taxon>
        <taxon>Ensete</taxon>
    </lineage>
</organism>
<protein>
    <submittedName>
        <fullName evidence="1">Uncharacterized protein</fullName>
    </submittedName>
</protein>
<evidence type="ECO:0000313" key="2">
    <source>
        <dbReference type="Proteomes" id="UP000287651"/>
    </source>
</evidence>
<reference evidence="1 2" key="1">
    <citation type="journal article" date="2014" name="Agronomy (Basel)">
        <title>A Draft Genome Sequence for Ensete ventricosum, the Drought-Tolerant Tree Against Hunger.</title>
        <authorList>
            <person name="Harrison J."/>
            <person name="Moore K.A."/>
            <person name="Paszkiewicz K."/>
            <person name="Jones T."/>
            <person name="Grant M."/>
            <person name="Ambacheew D."/>
            <person name="Muzemil S."/>
            <person name="Studholme D.J."/>
        </authorList>
    </citation>
    <scope>NUCLEOTIDE SEQUENCE [LARGE SCALE GENOMIC DNA]</scope>
</reference>
<dbReference type="EMBL" id="AMZH03021249">
    <property type="protein sequence ID" value="RRT38409.1"/>
    <property type="molecule type" value="Genomic_DNA"/>
</dbReference>
<comment type="caution">
    <text evidence="1">The sequence shown here is derived from an EMBL/GenBank/DDBJ whole genome shotgun (WGS) entry which is preliminary data.</text>
</comment>
<sequence>LLIESNPGVIYYSLLLLPEVLQKSQQDEHSAASSSITVNMNSFIDWSTCVVGPNDSFLGSYRCKEIPGGDDYCC</sequence>
<dbReference type="AlphaFoldDB" id="A0A426XFZ3"/>
<evidence type="ECO:0000313" key="1">
    <source>
        <dbReference type="EMBL" id="RRT38409.1"/>
    </source>
</evidence>
<gene>
    <name evidence="1" type="ORF">B296_00051294</name>
</gene>
<accession>A0A426XFZ3</accession>
<dbReference type="Proteomes" id="UP000287651">
    <property type="component" value="Unassembled WGS sequence"/>
</dbReference>